<evidence type="ECO:0000256" key="1">
    <source>
        <dbReference type="ARBA" id="ARBA00004651"/>
    </source>
</evidence>
<dbReference type="Gene3D" id="3.40.720.10">
    <property type="entry name" value="Alkaline Phosphatase, subunit A"/>
    <property type="match status" value="1"/>
</dbReference>
<dbReference type="GO" id="GO:0046872">
    <property type="term" value="F:metal ion binding"/>
    <property type="evidence" value="ECO:0007669"/>
    <property type="project" value="UniProtKB-KW"/>
</dbReference>
<proteinExistence type="inferred from homology"/>
<feature type="binding site" evidence="10">
    <location>
        <position position="296"/>
    </location>
    <ligand>
        <name>Mn(2+)</name>
        <dbReference type="ChEBI" id="CHEBI:29035"/>
    </ligand>
</feature>
<feature type="binding site" evidence="10">
    <location>
        <position position="470"/>
    </location>
    <ligand>
        <name>Mn(2+)</name>
        <dbReference type="ChEBI" id="CHEBI:29035"/>
    </ligand>
</feature>
<dbReference type="InterPro" id="IPR012160">
    <property type="entry name" value="LtaS-like"/>
</dbReference>
<evidence type="ECO:0000313" key="13">
    <source>
        <dbReference type="EMBL" id="GGE67824.1"/>
    </source>
</evidence>
<comment type="subcellular location">
    <subcellularLocation>
        <location evidence="1">Cell membrane</location>
        <topology evidence="1">Multi-pass membrane protein</topology>
    </subcellularLocation>
</comment>
<dbReference type="EMBL" id="BMFK01000001">
    <property type="protein sequence ID" value="GGE67824.1"/>
    <property type="molecule type" value="Genomic_DNA"/>
</dbReference>
<keyword evidence="14" id="KW-1185">Reference proteome</keyword>
<dbReference type="PANTHER" id="PTHR47371">
    <property type="entry name" value="LIPOTEICHOIC ACID SYNTHASE"/>
    <property type="match status" value="1"/>
</dbReference>
<keyword evidence="9" id="KW-0479">Metal-binding</keyword>
<feature type="transmembrane region" description="Helical" evidence="11">
    <location>
        <begin position="70"/>
        <end position="92"/>
    </location>
</feature>
<organism evidence="13 14">
    <name type="scientific">Priestia taiwanensis</name>
    <dbReference type="NCBI Taxonomy" id="1347902"/>
    <lineage>
        <taxon>Bacteria</taxon>
        <taxon>Bacillati</taxon>
        <taxon>Bacillota</taxon>
        <taxon>Bacilli</taxon>
        <taxon>Bacillales</taxon>
        <taxon>Bacillaceae</taxon>
        <taxon>Priestia</taxon>
    </lineage>
</organism>
<feature type="transmembrane region" description="Helical" evidence="11">
    <location>
        <begin position="12"/>
        <end position="30"/>
    </location>
</feature>
<keyword evidence="9" id="KW-0464">Manganese</keyword>
<name>A0A917AR40_9BACI</name>
<evidence type="ECO:0000256" key="6">
    <source>
        <dbReference type="ARBA" id="ARBA00023136"/>
    </source>
</evidence>
<evidence type="ECO:0000256" key="8">
    <source>
        <dbReference type="PIRSR" id="PIRSR005091-1"/>
    </source>
</evidence>
<gene>
    <name evidence="13" type="ORF">GCM10007140_17370</name>
</gene>
<feature type="binding site" evidence="10">
    <location>
        <position position="471"/>
    </location>
    <ligand>
        <name>Mn(2+)</name>
        <dbReference type="ChEBI" id="CHEBI:29035"/>
    </ligand>
</feature>
<dbReference type="InterPro" id="IPR017850">
    <property type="entry name" value="Alkaline_phosphatase_core_sf"/>
</dbReference>
<keyword evidence="5 11" id="KW-1133">Transmembrane helix</keyword>
<evidence type="ECO:0000256" key="7">
    <source>
        <dbReference type="PIRNR" id="PIRNR005091"/>
    </source>
</evidence>
<dbReference type="GO" id="GO:0016740">
    <property type="term" value="F:transferase activity"/>
    <property type="evidence" value="ECO:0007669"/>
    <property type="project" value="UniProtKB-KW"/>
</dbReference>
<feature type="domain" description="Sulfatase N-terminal" evidence="12">
    <location>
        <begin position="246"/>
        <end position="535"/>
    </location>
</feature>
<evidence type="ECO:0000256" key="5">
    <source>
        <dbReference type="ARBA" id="ARBA00022989"/>
    </source>
</evidence>
<protein>
    <submittedName>
        <fullName evidence="13">Phosphoglycerol transferase</fullName>
    </submittedName>
</protein>
<evidence type="ECO:0000256" key="4">
    <source>
        <dbReference type="ARBA" id="ARBA00022692"/>
    </source>
</evidence>
<dbReference type="AlphaFoldDB" id="A0A917AR40"/>
<dbReference type="Pfam" id="PF00884">
    <property type="entry name" value="Sulfatase"/>
    <property type="match status" value="1"/>
</dbReference>
<dbReference type="Gene3D" id="3.30.1120.170">
    <property type="match status" value="1"/>
</dbReference>
<feature type="binding site" evidence="10">
    <location>
        <position position="254"/>
    </location>
    <ligand>
        <name>Mn(2+)</name>
        <dbReference type="ChEBI" id="CHEBI:29035"/>
    </ligand>
</feature>
<evidence type="ECO:0000256" key="11">
    <source>
        <dbReference type="SAM" id="Phobius"/>
    </source>
</evidence>
<dbReference type="InterPro" id="IPR050448">
    <property type="entry name" value="OpgB/LTA_synthase_biosynth"/>
</dbReference>
<keyword evidence="13" id="KW-0808">Transferase</keyword>
<dbReference type="PIRSF" id="PIRSF005091">
    <property type="entry name" value="Mmb_sulf_HI1246"/>
    <property type="match status" value="1"/>
</dbReference>
<keyword evidence="6 7" id="KW-0472">Membrane</keyword>
<evidence type="ECO:0000259" key="12">
    <source>
        <dbReference type="Pfam" id="PF00884"/>
    </source>
</evidence>
<dbReference type="PANTHER" id="PTHR47371:SF1">
    <property type="entry name" value="LIPOTEICHOIC ACID SYNTHASE-LIKE YQGS"/>
    <property type="match status" value="1"/>
</dbReference>
<feature type="transmembrane region" description="Helical" evidence="11">
    <location>
        <begin position="155"/>
        <end position="173"/>
    </location>
</feature>
<dbReference type="SUPFAM" id="SSF53649">
    <property type="entry name" value="Alkaline phosphatase-like"/>
    <property type="match status" value="1"/>
</dbReference>
<evidence type="ECO:0000256" key="2">
    <source>
        <dbReference type="ARBA" id="ARBA00009983"/>
    </source>
</evidence>
<feature type="active site" evidence="8">
    <location>
        <position position="296"/>
    </location>
</feature>
<reference evidence="13" key="1">
    <citation type="journal article" date="2014" name="Int. J. Syst. Evol. Microbiol.">
        <title>Complete genome sequence of Corynebacterium casei LMG S-19264T (=DSM 44701T), isolated from a smear-ripened cheese.</title>
        <authorList>
            <consortium name="US DOE Joint Genome Institute (JGI-PGF)"/>
            <person name="Walter F."/>
            <person name="Albersmeier A."/>
            <person name="Kalinowski J."/>
            <person name="Ruckert C."/>
        </authorList>
    </citation>
    <scope>NUCLEOTIDE SEQUENCE</scope>
    <source>
        <strain evidence="13">CGMCC 1.12698</strain>
    </source>
</reference>
<reference evidence="13" key="2">
    <citation type="submission" date="2020-09" db="EMBL/GenBank/DDBJ databases">
        <authorList>
            <person name="Sun Q."/>
            <person name="Zhou Y."/>
        </authorList>
    </citation>
    <scope>NUCLEOTIDE SEQUENCE</scope>
    <source>
        <strain evidence="13">CGMCC 1.12698</strain>
    </source>
</reference>
<evidence type="ECO:0000256" key="9">
    <source>
        <dbReference type="PIRSR" id="PIRSR005091-2"/>
    </source>
</evidence>
<accession>A0A917AR40</accession>
<dbReference type="GO" id="GO:0005886">
    <property type="term" value="C:plasma membrane"/>
    <property type="evidence" value="ECO:0007669"/>
    <property type="project" value="UniProtKB-SubCell"/>
</dbReference>
<dbReference type="RefSeq" id="WP_229722180.1">
    <property type="nucleotide sequence ID" value="NZ_BMFK01000001.1"/>
</dbReference>
<feature type="binding site" evidence="9">
    <location>
        <position position="411"/>
    </location>
    <ligand>
        <name>substrate</name>
    </ligand>
</feature>
<comment type="similarity">
    <text evidence="2 7">Belongs to the LTA synthase family.</text>
</comment>
<dbReference type="InterPro" id="IPR000917">
    <property type="entry name" value="Sulfatase_N"/>
</dbReference>
<evidence type="ECO:0000313" key="14">
    <source>
        <dbReference type="Proteomes" id="UP000605259"/>
    </source>
</evidence>
<dbReference type="CDD" id="cd16015">
    <property type="entry name" value="LTA_synthase"/>
    <property type="match status" value="1"/>
</dbReference>
<feature type="transmembrane region" description="Helical" evidence="11">
    <location>
        <begin position="42"/>
        <end position="63"/>
    </location>
</feature>
<keyword evidence="3 7" id="KW-1003">Cell membrane</keyword>
<feature type="transmembrane region" description="Helical" evidence="11">
    <location>
        <begin position="122"/>
        <end position="143"/>
    </location>
</feature>
<dbReference type="Proteomes" id="UP000605259">
    <property type="component" value="Unassembled WGS sequence"/>
</dbReference>
<keyword evidence="4 11" id="KW-0812">Transmembrane</keyword>
<evidence type="ECO:0000256" key="10">
    <source>
        <dbReference type="PIRSR" id="PIRSR005091-3"/>
    </source>
</evidence>
<sequence>MKEASPNQLRFILFVAILIWLKTYIVYKLSFHFKIENTMQEFILFLSPLSSVLFLVGISLFLEGKKRTRFILFVSISLSLLLSSNILFYTFFDDFITLPVLFQTNNFGDLGASIQQLIDYKILIAFADVIILLFVIWKVPSFIYTGPVSRPKKNMYFITCICIFLVNLTLAEIQRPQLLTRSFDREMLVKNLGLYTYHLYDAILQSKTSVQRALADGNKLTEVENYISAKYPEVENDSFFGIAKGKNIIMVSMESTQSFLLNQKINGQEITPFLNKFAKQSYSFPNFYHQTGQGKTSDAEFLIENSLYPLDRGAVFFTHPNNEYVALPELLKPNGYYSAVFHANNKSFWNRDVIYPAFGYDRYFHNGDYETTPETSTQWGLKDKEFFKQSIPYLTSLQQPFYTKLITLTNHYPFDLPEEEQMLPPYDSNDQTLNRYFQTVRYMDEALEQFIQDLKDAGLYDNSVIILYGDHYGISENHNKAMAAYLDKESITPFDHIQLQRVPLFVHIPEKKGKVIPTVSGEIDVKPTILHLLGISSNKDFHFGQQLFAKKREEFIILRDDSFITKDLIYTKGVCYDKKTGEETEMGSCTPYIHQSKAELEYSDNIIYSDLLRFFPGNKYKTGELKTDY</sequence>
<evidence type="ECO:0000256" key="3">
    <source>
        <dbReference type="ARBA" id="ARBA00022475"/>
    </source>
</evidence>
<comment type="caution">
    <text evidence="13">The sequence shown here is derived from an EMBL/GenBank/DDBJ whole genome shotgun (WGS) entry which is preliminary data.</text>
</comment>